<dbReference type="EMBL" id="CAJVRM010000003">
    <property type="protein sequence ID" value="CAG8970886.1"/>
    <property type="molecule type" value="Genomic_DNA"/>
</dbReference>
<dbReference type="Proteomes" id="UP000701801">
    <property type="component" value="Unassembled WGS sequence"/>
</dbReference>
<keyword evidence="1" id="KW-0808">Transferase</keyword>
<evidence type="ECO:0000313" key="4">
    <source>
        <dbReference type="Proteomes" id="UP000701801"/>
    </source>
</evidence>
<dbReference type="InterPro" id="IPR050769">
    <property type="entry name" value="NAT_camello-type"/>
</dbReference>
<proteinExistence type="predicted"/>
<dbReference type="OrthoDB" id="41532at2759"/>
<name>A0A9N9LE83_9HELO</name>
<organism evidence="3 4">
    <name type="scientific">Hymenoscyphus albidus</name>
    <dbReference type="NCBI Taxonomy" id="595503"/>
    <lineage>
        <taxon>Eukaryota</taxon>
        <taxon>Fungi</taxon>
        <taxon>Dikarya</taxon>
        <taxon>Ascomycota</taxon>
        <taxon>Pezizomycotina</taxon>
        <taxon>Leotiomycetes</taxon>
        <taxon>Helotiales</taxon>
        <taxon>Helotiaceae</taxon>
        <taxon>Hymenoscyphus</taxon>
    </lineage>
</organism>
<comment type="caution">
    <text evidence="3">The sequence shown here is derived from an EMBL/GenBank/DDBJ whole genome shotgun (WGS) entry which is preliminary data.</text>
</comment>
<evidence type="ECO:0000259" key="2">
    <source>
        <dbReference type="PROSITE" id="PS51186"/>
    </source>
</evidence>
<accession>A0A9N9LE83</accession>
<dbReference type="PANTHER" id="PTHR13947">
    <property type="entry name" value="GNAT FAMILY N-ACETYLTRANSFERASE"/>
    <property type="match status" value="1"/>
</dbReference>
<dbReference type="PANTHER" id="PTHR13947:SF37">
    <property type="entry name" value="LD18367P"/>
    <property type="match status" value="1"/>
</dbReference>
<feature type="domain" description="N-acetyltransferase" evidence="2">
    <location>
        <begin position="115"/>
        <end position="211"/>
    </location>
</feature>
<evidence type="ECO:0000313" key="3">
    <source>
        <dbReference type="EMBL" id="CAG8970886.1"/>
    </source>
</evidence>
<sequence length="234" mass="25766">MTTSLDAPSEFVYHVHHIPKNNPILLSYLAGKFASLKLNAVQVEKAAFSATFASESIPSFTSRIEKLKLPHIHTFVAVAYPNSTPPSEQTIDQGDFIGCLTLIGPIPKTTYEWPESGGRAIGCDEEETKWQMTGVYTSPNHRGHGVGKLLINSACEFAVQQSGEKASRVRACTHPLNKKALELYLKLDFERAGTCNRYEAQKANEEVLPDRETMDPAVWFSKVGPVLERTSSGA</sequence>
<gene>
    <name evidence="3" type="ORF">HYALB_00000865</name>
</gene>
<dbReference type="InterPro" id="IPR016181">
    <property type="entry name" value="Acyl_CoA_acyltransferase"/>
</dbReference>
<reference evidence="3" key="1">
    <citation type="submission" date="2021-07" db="EMBL/GenBank/DDBJ databases">
        <authorList>
            <person name="Durling M."/>
        </authorList>
    </citation>
    <scope>NUCLEOTIDE SEQUENCE</scope>
</reference>
<keyword evidence="4" id="KW-1185">Reference proteome</keyword>
<dbReference type="GO" id="GO:0008080">
    <property type="term" value="F:N-acetyltransferase activity"/>
    <property type="evidence" value="ECO:0007669"/>
    <property type="project" value="InterPro"/>
</dbReference>
<dbReference type="Gene3D" id="3.40.630.30">
    <property type="match status" value="1"/>
</dbReference>
<evidence type="ECO:0000256" key="1">
    <source>
        <dbReference type="ARBA" id="ARBA00022679"/>
    </source>
</evidence>
<dbReference type="PROSITE" id="PS51186">
    <property type="entry name" value="GNAT"/>
    <property type="match status" value="1"/>
</dbReference>
<dbReference type="AlphaFoldDB" id="A0A9N9LE83"/>
<dbReference type="CDD" id="cd04301">
    <property type="entry name" value="NAT_SF"/>
    <property type="match status" value="1"/>
</dbReference>
<protein>
    <recommendedName>
        <fullName evidence="2">N-acetyltransferase domain-containing protein</fullName>
    </recommendedName>
</protein>
<dbReference type="Pfam" id="PF00583">
    <property type="entry name" value="Acetyltransf_1"/>
    <property type="match status" value="1"/>
</dbReference>
<dbReference type="InterPro" id="IPR000182">
    <property type="entry name" value="GNAT_dom"/>
</dbReference>
<dbReference type="SUPFAM" id="SSF55729">
    <property type="entry name" value="Acyl-CoA N-acyltransferases (Nat)"/>
    <property type="match status" value="1"/>
</dbReference>